<evidence type="ECO:0000256" key="1">
    <source>
        <dbReference type="SAM" id="Phobius"/>
    </source>
</evidence>
<dbReference type="Proteomes" id="UP000315636">
    <property type="component" value="Unassembled WGS sequence"/>
</dbReference>
<organism evidence="2 3">
    <name type="scientific">Melghirimyces algeriensis</name>
    <dbReference type="NCBI Taxonomy" id="910412"/>
    <lineage>
        <taxon>Bacteria</taxon>
        <taxon>Bacillati</taxon>
        <taxon>Bacillota</taxon>
        <taxon>Bacilli</taxon>
        <taxon>Bacillales</taxon>
        <taxon>Thermoactinomycetaceae</taxon>
        <taxon>Melghirimyces</taxon>
    </lineage>
</organism>
<keyword evidence="1" id="KW-1133">Transmembrane helix</keyword>
<feature type="transmembrane region" description="Helical" evidence="1">
    <location>
        <begin position="59"/>
        <end position="77"/>
    </location>
</feature>
<dbReference type="RefSeq" id="WP_142505677.1">
    <property type="nucleotide sequence ID" value="NZ_FXTI01000006.1"/>
</dbReference>
<dbReference type="OrthoDB" id="9918141at2"/>
<keyword evidence="1" id="KW-0472">Membrane</keyword>
<evidence type="ECO:0000313" key="2">
    <source>
        <dbReference type="EMBL" id="SMO71794.1"/>
    </source>
</evidence>
<sequence>MHPLYAMFMILLAASALLLGGLDASGVIRLKTVYLFIYALAVLIPILFRFGGKTGKGSQVMTLFLLFLIFAFIPYGWEQWNLIHKLVDRYVSAIVMTVLGMVLFVWVRDGENKHSG</sequence>
<dbReference type="AlphaFoldDB" id="A0A521DJ69"/>
<dbReference type="EMBL" id="FXTI01000006">
    <property type="protein sequence ID" value="SMO71794.1"/>
    <property type="molecule type" value="Genomic_DNA"/>
</dbReference>
<protein>
    <submittedName>
        <fullName evidence="2">Uncharacterized protein</fullName>
    </submittedName>
</protein>
<feature type="transmembrane region" description="Helical" evidence="1">
    <location>
        <begin position="89"/>
        <end position="107"/>
    </location>
</feature>
<evidence type="ECO:0000313" key="3">
    <source>
        <dbReference type="Proteomes" id="UP000315636"/>
    </source>
</evidence>
<accession>A0A521DJ69</accession>
<name>A0A521DJ69_9BACL</name>
<feature type="transmembrane region" description="Helical" evidence="1">
    <location>
        <begin position="34"/>
        <end position="52"/>
    </location>
</feature>
<keyword evidence="1" id="KW-0812">Transmembrane</keyword>
<proteinExistence type="predicted"/>
<gene>
    <name evidence="2" type="ORF">SAMN06264849_10690</name>
</gene>
<keyword evidence="3" id="KW-1185">Reference proteome</keyword>
<reference evidence="2 3" key="1">
    <citation type="submission" date="2017-05" db="EMBL/GenBank/DDBJ databases">
        <authorList>
            <person name="Varghese N."/>
            <person name="Submissions S."/>
        </authorList>
    </citation>
    <scope>NUCLEOTIDE SEQUENCE [LARGE SCALE GENOMIC DNA]</scope>
    <source>
        <strain evidence="2 3">DSM 45474</strain>
    </source>
</reference>